<dbReference type="EMBL" id="QSVQ01000020">
    <property type="protein sequence ID" value="RGO47656.1"/>
    <property type="molecule type" value="Genomic_DNA"/>
</dbReference>
<evidence type="ECO:0008006" key="3">
    <source>
        <dbReference type="Google" id="ProtNLM"/>
    </source>
</evidence>
<organism evidence="1 2">
    <name type="scientific">Dorea formicigenerans</name>
    <dbReference type="NCBI Taxonomy" id="39486"/>
    <lineage>
        <taxon>Bacteria</taxon>
        <taxon>Bacillati</taxon>
        <taxon>Bacillota</taxon>
        <taxon>Clostridia</taxon>
        <taxon>Lachnospirales</taxon>
        <taxon>Lachnospiraceae</taxon>
        <taxon>Dorea</taxon>
    </lineage>
</organism>
<dbReference type="AlphaFoldDB" id="A0A3E5GPI1"/>
<comment type="caution">
    <text evidence="1">The sequence shown here is derived from an EMBL/GenBank/DDBJ whole genome shotgun (WGS) entry which is preliminary data.</text>
</comment>
<name>A0A3E5GPI1_9FIRM</name>
<evidence type="ECO:0000313" key="1">
    <source>
        <dbReference type="EMBL" id="RGO47656.1"/>
    </source>
</evidence>
<dbReference type="RefSeq" id="WP_117614091.1">
    <property type="nucleotide sequence ID" value="NZ_QSVQ01000020.1"/>
</dbReference>
<gene>
    <name evidence="1" type="ORF">DXB12_13905</name>
</gene>
<dbReference type="Proteomes" id="UP000261055">
    <property type="component" value="Unassembled WGS sequence"/>
</dbReference>
<proteinExistence type="predicted"/>
<protein>
    <recommendedName>
        <fullName evidence="3">HK97 gp10 family phage protein</fullName>
    </recommendedName>
</protein>
<sequence>MAQMQVQGLEEYAERLGSLYKDSEQIIKESVYEGASVVADSIKSGLKSLPVDNGQGTEDKMLTGVSRRQKADLIDAFGLAPIESNGDYINTKAGFDGYGQTKSKKYPKGLPNALLMRSVESGTSFRKKTPVIRSAVNKSRKAAVEAMDKKMEEACTELMD</sequence>
<reference evidence="1 2" key="1">
    <citation type="submission" date="2018-08" db="EMBL/GenBank/DDBJ databases">
        <title>A genome reference for cultivated species of the human gut microbiota.</title>
        <authorList>
            <person name="Zou Y."/>
            <person name="Xue W."/>
            <person name="Luo G."/>
        </authorList>
    </citation>
    <scope>NUCLEOTIDE SEQUENCE [LARGE SCALE GENOMIC DNA]</scope>
    <source>
        <strain evidence="1 2">OM02-12</strain>
    </source>
</reference>
<evidence type="ECO:0000313" key="2">
    <source>
        <dbReference type="Proteomes" id="UP000261055"/>
    </source>
</evidence>
<keyword evidence="2" id="KW-1185">Reference proteome</keyword>
<accession>A0A3E5GPI1</accession>